<protein>
    <recommendedName>
        <fullName evidence="6">Sel1 repeat family protein</fullName>
    </recommendedName>
</protein>
<name>K5ZD46_9BACT</name>
<dbReference type="PROSITE" id="PS51257">
    <property type="entry name" value="PROKAR_LIPOPROTEIN"/>
    <property type="match status" value="1"/>
</dbReference>
<sequence length="422" mass="47336">MKTYIVKLFLLTCLFTLVCGCDSMPKEKEEWLIEQAEKGDKDAQYVIATYPDKHHFQSVSKETRNNYYQSLLNQNYVPIIYDQVREAKRKRDVSSEIRWLELAAAQGSDRAMYDLYEIYNSDTKHKNTSLANKWLHEAKKAGNTFARNIVRNKEGIKVGHLTALKEEITDTLKAAKGTFPVKITSSMSRAFSLLFFAAIMLIFTGAGPWWAGVLILIGQILFILLFFFVANHYIEKDISYSKSLKVHWLIWIYLVYGVLIALFGQSTHDVAANIGRLWIVEGTFGFGAKFAITLSWIVLLSTLSAIGVCTKSTVPGKQRSRIIWLVCMCIYAFTMGAFLSLIAAIVTVIVIGKSANLLTGSLSSLTGSEEDSQSEYGGTLSRGFLDPPRKVKDIGVVPETELEDEQGNKLKKNKNGDFVPDN</sequence>
<feature type="signal peptide" evidence="3">
    <location>
        <begin position="1"/>
        <end position="20"/>
    </location>
</feature>
<feature type="transmembrane region" description="Helical" evidence="2">
    <location>
        <begin position="284"/>
        <end position="310"/>
    </location>
</feature>
<feature type="transmembrane region" description="Helical" evidence="2">
    <location>
        <begin position="322"/>
        <end position="351"/>
    </location>
</feature>
<dbReference type="SUPFAM" id="SSF81901">
    <property type="entry name" value="HCP-like"/>
    <property type="match status" value="1"/>
</dbReference>
<evidence type="ECO:0000256" key="3">
    <source>
        <dbReference type="SAM" id="SignalP"/>
    </source>
</evidence>
<dbReference type="AlphaFoldDB" id="K5ZD46"/>
<dbReference type="OrthoDB" id="6114904at2"/>
<keyword evidence="2" id="KW-0812">Transmembrane</keyword>
<dbReference type="Proteomes" id="UP000006330">
    <property type="component" value="Unassembled WGS sequence"/>
</dbReference>
<proteinExistence type="predicted"/>
<dbReference type="HOGENOM" id="CLU_650271_0_0_10"/>
<feature type="region of interest" description="Disordered" evidence="1">
    <location>
        <begin position="365"/>
        <end position="422"/>
    </location>
</feature>
<evidence type="ECO:0000313" key="4">
    <source>
        <dbReference type="EMBL" id="EKN09311.1"/>
    </source>
</evidence>
<dbReference type="PATRIC" id="fig|999418.3.peg.4415"/>
<keyword evidence="2" id="KW-1133">Transmembrane helix</keyword>
<evidence type="ECO:0000256" key="2">
    <source>
        <dbReference type="SAM" id="Phobius"/>
    </source>
</evidence>
<feature type="transmembrane region" description="Helical" evidence="2">
    <location>
        <begin position="246"/>
        <end position="264"/>
    </location>
</feature>
<feature type="transmembrane region" description="Helical" evidence="2">
    <location>
        <begin position="209"/>
        <end position="234"/>
    </location>
</feature>
<dbReference type="EMBL" id="AGZO01000031">
    <property type="protein sequence ID" value="EKN09311.1"/>
    <property type="molecule type" value="Genomic_DNA"/>
</dbReference>
<feature type="chain" id="PRO_5003888051" description="Sel1 repeat family protein" evidence="3">
    <location>
        <begin position="21"/>
        <end position="422"/>
    </location>
</feature>
<keyword evidence="3" id="KW-0732">Signal</keyword>
<organism evidence="4 5">
    <name type="scientific">Parabacteroides goldsteinii CL02T12C30</name>
    <dbReference type="NCBI Taxonomy" id="999418"/>
    <lineage>
        <taxon>Bacteria</taxon>
        <taxon>Pseudomonadati</taxon>
        <taxon>Bacteroidota</taxon>
        <taxon>Bacteroidia</taxon>
        <taxon>Bacteroidales</taxon>
        <taxon>Tannerellaceae</taxon>
        <taxon>Parabacteroides</taxon>
    </lineage>
</organism>
<comment type="caution">
    <text evidence="4">The sequence shown here is derived from an EMBL/GenBank/DDBJ whole genome shotgun (WGS) entry which is preliminary data.</text>
</comment>
<evidence type="ECO:0000313" key="5">
    <source>
        <dbReference type="Proteomes" id="UP000006330"/>
    </source>
</evidence>
<dbReference type="Gene3D" id="1.25.40.10">
    <property type="entry name" value="Tetratricopeptide repeat domain"/>
    <property type="match status" value="1"/>
</dbReference>
<reference evidence="4 5" key="1">
    <citation type="submission" date="2012-02" db="EMBL/GenBank/DDBJ databases">
        <title>The Genome Sequence of Parabacteroides goldsteinii CL02T12C30.</title>
        <authorList>
            <consortium name="The Broad Institute Genome Sequencing Platform"/>
            <person name="Earl A."/>
            <person name="Ward D."/>
            <person name="Feldgarden M."/>
            <person name="Gevers D."/>
            <person name="Zitomersky N.L."/>
            <person name="Coyne M.J."/>
            <person name="Comstock L.E."/>
            <person name="Young S.K."/>
            <person name="Zeng Q."/>
            <person name="Gargeya S."/>
            <person name="Fitzgerald M."/>
            <person name="Haas B."/>
            <person name="Abouelleil A."/>
            <person name="Alvarado L."/>
            <person name="Arachchi H.M."/>
            <person name="Berlin A."/>
            <person name="Chapman S.B."/>
            <person name="Gearin G."/>
            <person name="Goldberg J."/>
            <person name="Griggs A."/>
            <person name="Gujja S."/>
            <person name="Hansen M."/>
            <person name="Heiman D."/>
            <person name="Howarth C."/>
            <person name="Larimer J."/>
            <person name="Lui A."/>
            <person name="MacDonald P.J.P."/>
            <person name="McCowen C."/>
            <person name="Montmayeur A."/>
            <person name="Murphy C."/>
            <person name="Neiman D."/>
            <person name="Pearson M."/>
            <person name="Priest M."/>
            <person name="Roberts A."/>
            <person name="Saif S."/>
            <person name="Shea T."/>
            <person name="Sisk P."/>
            <person name="Stolte C."/>
            <person name="Sykes S."/>
            <person name="Wortman J."/>
            <person name="Nusbaum C."/>
            <person name="Birren B."/>
        </authorList>
    </citation>
    <scope>NUCLEOTIDE SEQUENCE [LARGE SCALE GENOMIC DNA]</scope>
    <source>
        <strain evidence="4 5">CL02T12C30</strain>
    </source>
</reference>
<dbReference type="InterPro" id="IPR011990">
    <property type="entry name" value="TPR-like_helical_dom_sf"/>
</dbReference>
<gene>
    <name evidence="4" type="ORF">HMPREF1076_04340</name>
</gene>
<keyword evidence="2" id="KW-0472">Membrane</keyword>
<evidence type="ECO:0008006" key="6">
    <source>
        <dbReference type="Google" id="ProtNLM"/>
    </source>
</evidence>
<accession>K5ZD46</accession>
<evidence type="ECO:0000256" key="1">
    <source>
        <dbReference type="SAM" id="MobiDB-lite"/>
    </source>
</evidence>
<dbReference type="RefSeq" id="WP_007657752.1">
    <property type="nucleotide sequence ID" value="NZ_JH976475.1"/>
</dbReference>